<feature type="compositionally biased region" description="Polar residues" evidence="1">
    <location>
        <begin position="63"/>
        <end position="72"/>
    </location>
</feature>
<feature type="signal peptide" evidence="2">
    <location>
        <begin position="1"/>
        <end position="37"/>
    </location>
</feature>
<evidence type="ECO:0000256" key="2">
    <source>
        <dbReference type="SAM" id="SignalP"/>
    </source>
</evidence>
<evidence type="ECO:0000313" key="3">
    <source>
        <dbReference type="EMBL" id="GGN67280.1"/>
    </source>
</evidence>
<comment type="caution">
    <text evidence="3">The sequence shown here is derived from an EMBL/GenBank/DDBJ whole genome shotgun (WGS) entry which is preliminary data.</text>
</comment>
<feature type="chain" id="PRO_5037089524" description="Lipoprotein" evidence="2">
    <location>
        <begin position="38"/>
        <end position="206"/>
    </location>
</feature>
<protein>
    <recommendedName>
        <fullName evidence="5">Lipoprotein</fullName>
    </recommendedName>
</protein>
<evidence type="ECO:0000256" key="1">
    <source>
        <dbReference type="SAM" id="MobiDB-lite"/>
    </source>
</evidence>
<reference evidence="3 4" key="1">
    <citation type="journal article" date="2014" name="Int. J. Syst. Evol. Microbiol.">
        <title>Complete genome sequence of Corynebacterium casei LMG S-19264T (=DSM 44701T), isolated from a smear-ripened cheese.</title>
        <authorList>
            <consortium name="US DOE Joint Genome Institute (JGI-PGF)"/>
            <person name="Walter F."/>
            <person name="Albersmeier A."/>
            <person name="Kalinowski J."/>
            <person name="Ruckert C."/>
        </authorList>
    </citation>
    <scope>NUCLEOTIDE SEQUENCE [LARGE SCALE GENOMIC DNA]</scope>
    <source>
        <strain evidence="3 4">CGMCC 4.7111</strain>
    </source>
</reference>
<dbReference type="EMBL" id="BMMM01000006">
    <property type="protein sequence ID" value="GGN67280.1"/>
    <property type="molecule type" value="Genomic_DNA"/>
</dbReference>
<dbReference type="Proteomes" id="UP000600365">
    <property type="component" value="Unassembled WGS sequence"/>
</dbReference>
<evidence type="ECO:0008006" key="5">
    <source>
        <dbReference type="Google" id="ProtNLM"/>
    </source>
</evidence>
<dbReference type="PROSITE" id="PS51257">
    <property type="entry name" value="PROKAR_LIPOPROTEIN"/>
    <property type="match status" value="1"/>
</dbReference>
<keyword evidence="2" id="KW-0732">Signal</keyword>
<proteinExistence type="predicted"/>
<name>A0A917Y5W9_9ACTN</name>
<dbReference type="RefSeq" id="WP_189187310.1">
    <property type="nucleotide sequence ID" value="NZ_BMMM01000006.1"/>
</dbReference>
<sequence length="206" mass="21723">MTEVPRPRAALRRTTALCLAAAVAAALATGCTKNANAKEPSAVRSSGAEVSAAPGASGRADSPSVTATPSPSRTEKIDYTDPEMVAAAFVNAYTRHSWQDPSQLSYLDRSKPYSTARYLKELRDSTSDQCGTACRQEQKKHLVVGADDIQTVIPDEAPRTAAQVWVQVSYTEHISWAGGGDSASAGMVVVLAKADGKWLVDGRQGG</sequence>
<feature type="region of interest" description="Disordered" evidence="1">
    <location>
        <begin position="37"/>
        <end position="78"/>
    </location>
</feature>
<accession>A0A917Y5W9</accession>
<dbReference type="AlphaFoldDB" id="A0A917Y5W9"/>
<gene>
    <name evidence="3" type="ORF">GCM10011579_039660</name>
</gene>
<organism evidence="3 4">
    <name type="scientific">Streptomyces albiflavescens</name>
    <dbReference type="NCBI Taxonomy" id="1623582"/>
    <lineage>
        <taxon>Bacteria</taxon>
        <taxon>Bacillati</taxon>
        <taxon>Actinomycetota</taxon>
        <taxon>Actinomycetes</taxon>
        <taxon>Kitasatosporales</taxon>
        <taxon>Streptomycetaceae</taxon>
        <taxon>Streptomyces</taxon>
    </lineage>
</organism>
<evidence type="ECO:0000313" key="4">
    <source>
        <dbReference type="Proteomes" id="UP000600365"/>
    </source>
</evidence>
<keyword evidence="4" id="KW-1185">Reference proteome</keyword>